<keyword evidence="2" id="KW-1185">Reference proteome</keyword>
<gene>
    <name evidence="1" type="ORF">PDESU_03423</name>
</gene>
<proteinExistence type="predicted"/>
<protein>
    <submittedName>
        <fullName evidence="1">Uncharacterized protein</fullName>
    </submittedName>
</protein>
<accession>A0A6C2U4P5</accession>
<dbReference type="Proteomes" id="UP000366872">
    <property type="component" value="Unassembled WGS sequence"/>
</dbReference>
<evidence type="ECO:0000313" key="1">
    <source>
        <dbReference type="EMBL" id="VGO14853.1"/>
    </source>
</evidence>
<name>A0A6C2U4P5_PONDE</name>
<sequence length="86" mass="9650">MSCPLKINIPDHFLNHLSDKKSQRILWQTVIPDPDIHLALMNKTQTAFNIAQTITGKSCYHPIRCGQITLRSLSVILHKGIALPGH</sequence>
<evidence type="ECO:0000313" key="2">
    <source>
        <dbReference type="Proteomes" id="UP000366872"/>
    </source>
</evidence>
<reference evidence="1 2" key="1">
    <citation type="submission" date="2019-04" db="EMBL/GenBank/DDBJ databases">
        <authorList>
            <person name="Van Vliet M D."/>
        </authorList>
    </citation>
    <scope>NUCLEOTIDE SEQUENCE [LARGE SCALE GENOMIC DNA]</scope>
    <source>
        <strain evidence="1 2">F1</strain>
    </source>
</reference>
<dbReference type="EMBL" id="CAAHFG010000002">
    <property type="protein sequence ID" value="VGO14853.1"/>
    <property type="molecule type" value="Genomic_DNA"/>
</dbReference>
<organism evidence="1 2">
    <name type="scientific">Pontiella desulfatans</name>
    <dbReference type="NCBI Taxonomy" id="2750659"/>
    <lineage>
        <taxon>Bacteria</taxon>
        <taxon>Pseudomonadati</taxon>
        <taxon>Kiritimatiellota</taxon>
        <taxon>Kiritimatiellia</taxon>
        <taxon>Kiritimatiellales</taxon>
        <taxon>Pontiellaceae</taxon>
        <taxon>Pontiella</taxon>
    </lineage>
</organism>
<dbReference type="AlphaFoldDB" id="A0A6C2U4P5"/>